<dbReference type="Gramene" id="OMERI02G24580.3">
    <property type="protein sequence ID" value="OMERI02G24580.3"/>
    <property type="gene ID" value="OMERI02G24580"/>
</dbReference>
<feature type="domain" description="DUF7646" evidence="12">
    <location>
        <begin position="330"/>
        <end position="414"/>
    </location>
</feature>
<dbReference type="InterPro" id="IPR056063">
    <property type="entry name" value="DUF7646"/>
</dbReference>
<dbReference type="CDD" id="cd16169">
    <property type="entry name" value="Tau138_eWH"/>
    <property type="match status" value="1"/>
</dbReference>
<feature type="region of interest" description="Disordered" evidence="6">
    <location>
        <begin position="1310"/>
        <end position="1353"/>
    </location>
</feature>
<comment type="subcellular location">
    <subcellularLocation>
        <location evidence="1">Nucleus</location>
    </subcellularLocation>
</comment>
<dbReference type="Proteomes" id="UP000008021">
    <property type="component" value="Chromosome 2"/>
</dbReference>
<keyword evidence="5" id="KW-0539">Nucleus</keyword>
<keyword evidence="2" id="KW-0597">Phosphoprotein</keyword>
<evidence type="ECO:0000259" key="7">
    <source>
        <dbReference type="Pfam" id="PF04182"/>
    </source>
</evidence>
<evidence type="ECO:0000256" key="1">
    <source>
        <dbReference type="ARBA" id="ARBA00004123"/>
    </source>
</evidence>
<evidence type="ECO:0000256" key="4">
    <source>
        <dbReference type="ARBA" id="ARBA00023163"/>
    </source>
</evidence>
<dbReference type="InterPro" id="IPR056064">
    <property type="entry name" value="DUF7647"/>
</dbReference>
<dbReference type="Pfam" id="PF24657">
    <property type="entry name" value="DUF7646"/>
    <property type="match status" value="1"/>
</dbReference>
<evidence type="ECO:0000259" key="13">
    <source>
        <dbReference type="Pfam" id="PF24658"/>
    </source>
</evidence>
<feature type="compositionally biased region" description="Basic and acidic residues" evidence="6">
    <location>
        <begin position="1088"/>
        <end position="1106"/>
    </location>
</feature>
<dbReference type="GO" id="GO:0042791">
    <property type="term" value="P:5S class rRNA transcription by RNA polymerase III"/>
    <property type="evidence" value="ECO:0007669"/>
    <property type="project" value="TreeGrafter"/>
</dbReference>
<dbReference type="InterPro" id="IPR056467">
    <property type="entry name" value="eWH_GTF3C1"/>
</dbReference>
<feature type="region of interest" description="Disordered" evidence="6">
    <location>
        <begin position="1604"/>
        <end position="1626"/>
    </location>
</feature>
<dbReference type="PANTHER" id="PTHR15180:SF1">
    <property type="entry name" value="GENERAL TRANSCRIPTION FACTOR 3C POLYPEPTIDE 1"/>
    <property type="match status" value="1"/>
</dbReference>
<dbReference type="Pfam" id="PF24538">
    <property type="entry name" value="DUF7599"/>
    <property type="match status" value="1"/>
</dbReference>
<feature type="region of interest" description="Disordered" evidence="6">
    <location>
        <begin position="849"/>
        <end position="879"/>
    </location>
</feature>
<evidence type="ECO:0000256" key="3">
    <source>
        <dbReference type="ARBA" id="ARBA00023125"/>
    </source>
</evidence>
<dbReference type="GO" id="GO:0006384">
    <property type="term" value="P:transcription initiation at RNA polymerase III promoter"/>
    <property type="evidence" value="ECO:0007669"/>
    <property type="project" value="InterPro"/>
</dbReference>
<dbReference type="InterPro" id="IPR007309">
    <property type="entry name" value="TFIIIC_Bblock-bd"/>
</dbReference>
<evidence type="ECO:0000313" key="15">
    <source>
        <dbReference type="Proteomes" id="UP000008021"/>
    </source>
</evidence>
<accession>A0A0E0CNS8</accession>
<dbReference type="InterPro" id="IPR056062">
    <property type="entry name" value="DUF7645"/>
</dbReference>
<dbReference type="InterPro" id="IPR044210">
    <property type="entry name" value="Tfc3-like"/>
</dbReference>
<feature type="domain" description="GTF3C1 extended winged-helix" evidence="9">
    <location>
        <begin position="479"/>
        <end position="572"/>
    </location>
</feature>
<keyword evidence="3" id="KW-0238">DNA-binding</keyword>
<dbReference type="GO" id="GO:0000127">
    <property type="term" value="C:transcription factor TFIIIC complex"/>
    <property type="evidence" value="ECO:0007669"/>
    <property type="project" value="InterPro"/>
</dbReference>
<evidence type="ECO:0000256" key="2">
    <source>
        <dbReference type="ARBA" id="ARBA00022553"/>
    </source>
</evidence>
<proteinExistence type="predicted"/>
<dbReference type="EnsemblPlants" id="OMERI02G24580.3">
    <property type="protein sequence ID" value="OMERI02G24580.3"/>
    <property type="gene ID" value="OMERI02G24580"/>
</dbReference>
<dbReference type="InterPro" id="IPR056428">
    <property type="entry name" value="WH_GTF3C1"/>
</dbReference>
<sequence>MDALISAALEEVCARLSPGLPVTDLWAALRGELEAAGPDVKRVLWARLIALPVISLVVGEGDGAPVDPVEKDVEEAERRGVRLVASAALRDNFLGMYDRRFAKSELSAVQKGALERVGASRTSGVTQNDLCKTFRMKGNNFHFIVKSLQSQKLIVRQSTIIKVKDHGADAEDASQNKQIINTNSLYLSRYAKNLNMNSQQRIEIIKPELLGSNEESNGDVLQEGGAFGVNDKNDISIHDYLPAMKAICDKLEEASGKTLVVSDIKVDLNYRMTYGHRAWRNVLHRLRDAQLIEEFDAKVDDKFIRCLRLLKKFDPNEFQPKSTTSNYKLGKKGQATDQVMELPLENCIYDMINAQGPKGITLVELGKRLGHNNSKRLHKRVSSMLKKYNLTWEAEVQDKTSQYRVWTSKNFSHYKAGAALHNLEALPDDHEKCSDLWSLVPSKGSESPISRKNVTINQQDIPSRVTMKLALGFLKLLNKKKKFVLKVELHKWLEGLEKENGKIMDRKTLTRTLNKLQEEGSCKCIKVSVPLVTDYTRSRLIDVILHSSVGDLSLELVDQIRNRQRNFDTETRSGAAAKLKQNQHTTAILGLRIPRRVKDNKPLILEAMHANGFIGAKMIRAKLFHKFLWVYVSGLPNWCDPFDNDKEGHHDKNLSQLSVLFSMVGATKEMPLELFLQVVGSAKKIDHMITKCRLGKTLSEIPTEEYNQLMDTHAKGRLSRLVNILDKLKPYIEEPTPRILPSSHVNVNHRPKIRHDFVLSRKEFVDAYWETLEYCYLTAGLAEPSSAFPGCSVPEVSHPRSWSSLRVMTTEQRLELQQRIMNASENGKLPFRDCRIIARELNLSVQQNRQLHGQPTVPAARKRRKVNSGSTSKKRKRSADEITLKFIKRNVETIESTEPRPAQSIPHEEVSERISPSTFHTDSLPQVDEDTISSPRISRSTILRGSCMREKRFVWTYDSDRKLLMIYTRSRATLGAGSHRVDWNSLSDLPAPPAACRRRIAYLRKKTNIRPAVSRVCDLLGIRYARYLEKEKRWKLRGLPSEISNSSHDKCVDPDSEQFFWDNFEDPEIKSALDEVLEFIRVEKMEQTKRVGSKNERNNDDNDVTKEVPNGQEQPVLGARATCASTAIQESGLREHAKSYRLSNAIHASKNMDIPFRSHEKAINHNEDDIAKRDVCRSLAVANALELLKLAFLSTSSGPEVQASLAATLQLYSETEIFTAFSFLREKKFMVTGDGTKPYTLSGKFFFNASNSPFPFGSGKKASEFSQWVGQQKNTMDDGVCLYPDLQCGEIVQLFSLVLSGESFISPSLPSEGVGEADEPNSSSLFVDDNSELDESSHKRKADMVKLKSSKTKKHKPLPKIESDFCYRREKGFPGLQVALNQERIKTINLSQELHDKECLIFTSAWEMGSKHVDSQVESHNMSSLYLNNSSSCRRLLSESHLENSYSGWPWDAIKTYAEQTPSLCCNKNEPAILSSDLFRNAFCVVHKAGEQGVNLREMSQALDPLGIQFVNLIVHTLKRFQLVIKVNAYDGVQIVDSIHKSKYHITTLADSSHCSCLRASAFEMAETGDTENLLKEKHAMSSDVQGSVKMLGDGHTVTVLNVQSKSSSPQIRGQSPVGQKRSFTPAQDNRASDCCHACEKHIYHPILPWINGDGSMNNTVYEGLSRRIIGYTMQYPGVVEEDIIHRMDVLNPQTCRTLLEKLMFDKHLYARVFDEPAPSAPTLLQSILKKEPSKCNKRYFANPTSTFLL</sequence>
<protein>
    <recommendedName>
        <fullName evidence="16">B-block binding subunit of TFIIIC domain-containing protein</fullName>
    </recommendedName>
</protein>
<reference evidence="14" key="2">
    <citation type="submission" date="2018-05" db="EMBL/GenBank/DDBJ databases">
        <title>OmerRS3 (Oryza meridionalis Reference Sequence Version 3).</title>
        <authorList>
            <person name="Zhang J."/>
            <person name="Kudrna D."/>
            <person name="Lee S."/>
            <person name="Talag J."/>
            <person name="Welchert J."/>
            <person name="Wing R.A."/>
        </authorList>
    </citation>
    <scope>NUCLEOTIDE SEQUENCE [LARGE SCALE GENOMIC DNA]</scope>
    <source>
        <strain evidence="14">cv. OR44</strain>
    </source>
</reference>
<feature type="domain" description="B-block binding subunit of TFIIIC" evidence="7">
    <location>
        <begin position="109"/>
        <end position="193"/>
    </location>
</feature>
<evidence type="ECO:0000313" key="14">
    <source>
        <dbReference type="EnsemblPlants" id="OMERI02G24580.3"/>
    </source>
</evidence>
<feature type="region of interest" description="Disordered" evidence="6">
    <location>
        <begin position="1088"/>
        <end position="1114"/>
    </location>
</feature>
<feature type="domain" description="DUF7645" evidence="11">
    <location>
        <begin position="804"/>
        <end position="879"/>
    </location>
</feature>
<evidence type="ECO:0000259" key="9">
    <source>
        <dbReference type="Pfam" id="PF24101"/>
    </source>
</evidence>
<dbReference type="InterPro" id="IPR056020">
    <property type="entry name" value="DUF7599"/>
</dbReference>
<dbReference type="Pfam" id="PF23704">
    <property type="entry name" value="WHD_GTF3C1_N"/>
    <property type="match status" value="1"/>
</dbReference>
<reference evidence="14" key="1">
    <citation type="submission" date="2015-04" db="UniProtKB">
        <authorList>
            <consortium name="EnsemblPlants"/>
        </authorList>
    </citation>
    <scope>IDENTIFICATION</scope>
</reference>
<feature type="domain" description="DUF7599" evidence="10">
    <location>
        <begin position="238"/>
        <end position="321"/>
    </location>
</feature>
<evidence type="ECO:0000259" key="12">
    <source>
        <dbReference type="Pfam" id="PF24657"/>
    </source>
</evidence>
<dbReference type="GO" id="GO:0003677">
    <property type="term" value="F:DNA binding"/>
    <property type="evidence" value="ECO:0007669"/>
    <property type="project" value="UniProtKB-KW"/>
</dbReference>
<dbReference type="GO" id="GO:0005634">
    <property type="term" value="C:nucleus"/>
    <property type="evidence" value="ECO:0007669"/>
    <property type="project" value="UniProtKB-SubCell"/>
</dbReference>
<feature type="compositionally biased region" description="Basic residues" evidence="6">
    <location>
        <begin position="860"/>
        <end position="877"/>
    </location>
</feature>
<keyword evidence="4" id="KW-0804">Transcription</keyword>
<evidence type="ECO:0000259" key="10">
    <source>
        <dbReference type="Pfam" id="PF24538"/>
    </source>
</evidence>
<evidence type="ECO:0008006" key="16">
    <source>
        <dbReference type="Google" id="ProtNLM"/>
    </source>
</evidence>
<dbReference type="InterPro" id="IPR035625">
    <property type="entry name" value="Tfc3-like_eWH"/>
</dbReference>
<feature type="compositionally biased region" description="Polar residues" evidence="6">
    <location>
        <begin position="914"/>
        <end position="924"/>
    </location>
</feature>
<evidence type="ECO:0000256" key="6">
    <source>
        <dbReference type="SAM" id="MobiDB-lite"/>
    </source>
</evidence>
<keyword evidence="15" id="KW-1185">Reference proteome</keyword>
<dbReference type="PANTHER" id="PTHR15180">
    <property type="entry name" value="GENERAL TRANSCRIPTION FACTOR 3C POLYPEPTIDE 1"/>
    <property type="match status" value="1"/>
</dbReference>
<dbReference type="Pfam" id="PF24655">
    <property type="entry name" value="DUF7645"/>
    <property type="match status" value="1"/>
</dbReference>
<name>A0A0E0CNS8_9ORYZ</name>
<evidence type="ECO:0000259" key="8">
    <source>
        <dbReference type="Pfam" id="PF23704"/>
    </source>
</evidence>
<dbReference type="Pfam" id="PF24658">
    <property type="entry name" value="DUF7647"/>
    <property type="match status" value="1"/>
</dbReference>
<dbReference type="Pfam" id="PF04182">
    <property type="entry name" value="B-block_TFIIIC"/>
    <property type="match status" value="1"/>
</dbReference>
<feature type="region of interest" description="Disordered" evidence="6">
    <location>
        <begin position="895"/>
        <end position="931"/>
    </location>
</feature>
<feature type="domain" description="DUF7647" evidence="13">
    <location>
        <begin position="728"/>
        <end position="803"/>
    </location>
</feature>
<organism evidence="14">
    <name type="scientific">Oryza meridionalis</name>
    <dbReference type="NCBI Taxonomy" id="40149"/>
    <lineage>
        <taxon>Eukaryota</taxon>
        <taxon>Viridiplantae</taxon>
        <taxon>Streptophyta</taxon>
        <taxon>Embryophyta</taxon>
        <taxon>Tracheophyta</taxon>
        <taxon>Spermatophyta</taxon>
        <taxon>Magnoliopsida</taxon>
        <taxon>Liliopsida</taxon>
        <taxon>Poales</taxon>
        <taxon>Poaceae</taxon>
        <taxon>BOP clade</taxon>
        <taxon>Oryzoideae</taxon>
        <taxon>Oryzeae</taxon>
        <taxon>Oryzinae</taxon>
        <taxon>Oryza</taxon>
    </lineage>
</organism>
<evidence type="ECO:0000259" key="11">
    <source>
        <dbReference type="Pfam" id="PF24655"/>
    </source>
</evidence>
<feature type="domain" description="General transcription factor 3C polypeptide 1 winged-helix" evidence="8">
    <location>
        <begin position="1"/>
        <end position="97"/>
    </location>
</feature>
<dbReference type="Pfam" id="PF24101">
    <property type="entry name" value="WHD_GTF3C1"/>
    <property type="match status" value="1"/>
</dbReference>
<evidence type="ECO:0000256" key="5">
    <source>
        <dbReference type="ARBA" id="ARBA00023242"/>
    </source>
</evidence>